<protein>
    <submittedName>
        <fullName evidence="1">LacI family DNA-binding transcriptional regulator</fullName>
    </submittedName>
</protein>
<dbReference type="GO" id="GO:0000976">
    <property type="term" value="F:transcription cis-regulatory region binding"/>
    <property type="evidence" value="ECO:0007669"/>
    <property type="project" value="TreeGrafter"/>
</dbReference>
<keyword evidence="1" id="KW-0238">DNA-binding</keyword>
<dbReference type="InterPro" id="IPR000843">
    <property type="entry name" value="HTH_LacI"/>
</dbReference>
<dbReference type="PROSITE" id="PS50932">
    <property type="entry name" value="HTH_LACI_2"/>
    <property type="match status" value="1"/>
</dbReference>
<dbReference type="PANTHER" id="PTHR30146">
    <property type="entry name" value="LACI-RELATED TRANSCRIPTIONAL REPRESSOR"/>
    <property type="match status" value="1"/>
</dbReference>
<evidence type="ECO:0000313" key="1">
    <source>
        <dbReference type="EMBL" id="MTK22378.1"/>
    </source>
</evidence>
<dbReference type="PROSITE" id="PS00356">
    <property type="entry name" value="HTH_LACI_1"/>
    <property type="match status" value="1"/>
</dbReference>
<reference evidence="1 2" key="1">
    <citation type="journal article" date="2019" name="Nat. Med.">
        <title>A library of human gut bacterial isolates paired with longitudinal multiomics data enables mechanistic microbiome research.</title>
        <authorList>
            <person name="Poyet M."/>
            <person name="Groussin M."/>
            <person name="Gibbons S.M."/>
            <person name="Avila-Pacheco J."/>
            <person name="Jiang X."/>
            <person name="Kearney S.M."/>
            <person name="Perrotta A.R."/>
            <person name="Berdy B."/>
            <person name="Zhao S."/>
            <person name="Lieberman T.D."/>
            <person name="Swanson P.K."/>
            <person name="Smith M."/>
            <person name="Roesemann S."/>
            <person name="Alexander J.E."/>
            <person name="Rich S.A."/>
            <person name="Livny J."/>
            <person name="Vlamakis H."/>
            <person name="Clish C."/>
            <person name="Bullock K."/>
            <person name="Deik A."/>
            <person name="Scott J."/>
            <person name="Pierce K.A."/>
            <person name="Xavier R.J."/>
            <person name="Alm E.J."/>
        </authorList>
    </citation>
    <scope>NUCLEOTIDE SEQUENCE [LARGE SCALE GENOMIC DNA]</scope>
    <source>
        <strain evidence="1 2">BIOML-A198</strain>
    </source>
</reference>
<dbReference type="InterPro" id="IPR028082">
    <property type="entry name" value="Peripla_BP_I"/>
</dbReference>
<comment type="caution">
    <text evidence="1">The sequence shown here is derived from an EMBL/GenBank/DDBJ whole genome shotgun (WGS) entry which is preliminary data.</text>
</comment>
<sequence length="329" mass="36616">MSKVTIYDVARVADVSLATVSRVLNNPEKVKPKTRERVLAAINELGYRPNAIARGLASRRSTNVGLIVPTCSRASVSEMIDGVADIADKYRYSVFLNVTHNELDIAANVWQNMIASQVDGVLMMADRLSDEEITRLANDTVPTVLLSVKDLDERIPAVLINYELAAYEATKKLIENGNKDIAFITSSSYYAMNDLKEQGYRRALAEAGLEPRILGLYNKFENSLESFKEFFANNQAPDAALAVRDSVAVMFMNAAIEHGISVPDELEIIGFQNTKYAIMSRPQLSTINIPTYDIGAVAMRLLTKLMKEEEVTETQITLPHSFVWRNTTK</sequence>
<gene>
    <name evidence="1" type="ORF">GMA92_13245</name>
</gene>
<dbReference type="GeneID" id="60059164"/>
<accession>A0A173T534</accession>
<dbReference type="OrthoDB" id="9784962at2"/>
<dbReference type="SMART" id="SM00354">
    <property type="entry name" value="HTH_LACI"/>
    <property type="match status" value="1"/>
</dbReference>
<dbReference type="RefSeq" id="WP_006785347.1">
    <property type="nucleotide sequence ID" value="NZ_CABJBH010000001.1"/>
</dbReference>
<dbReference type="PRINTS" id="PR00036">
    <property type="entry name" value="HTHLACI"/>
</dbReference>
<dbReference type="EMBL" id="WMQE01000037">
    <property type="protein sequence ID" value="MTK22378.1"/>
    <property type="molecule type" value="Genomic_DNA"/>
</dbReference>
<dbReference type="CDD" id="cd06298">
    <property type="entry name" value="PBP1_CcpA"/>
    <property type="match status" value="1"/>
</dbReference>
<dbReference type="Gene3D" id="3.40.50.2300">
    <property type="match status" value="2"/>
</dbReference>
<proteinExistence type="predicted"/>
<dbReference type="SUPFAM" id="SSF47413">
    <property type="entry name" value="lambda repressor-like DNA-binding domains"/>
    <property type="match status" value="1"/>
</dbReference>
<dbReference type="FunFam" id="1.10.260.40:FF:000002">
    <property type="entry name" value="HTH-type transcriptional repressor PurR"/>
    <property type="match status" value="1"/>
</dbReference>
<dbReference type="SUPFAM" id="SSF53822">
    <property type="entry name" value="Periplasmic binding protein-like I"/>
    <property type="match status" value="1"/>
</dbReference>
<dbReference type="InterPro" id="IPR046335">
    <property type="entry name" value="LacI/GalR-like_sensor"/>
</dbReference>
<dbReference type="PANTHER" id="PTHR30146:SF150">
    <property type="entry name" value="ARABINOSE METABOLISM TRANSCRIPTIONAL REPRESSOR"/>
    <property type="match status" value="1"/>
</dbReference>
<dbReference type="Proteomes" id="UP000487649">
    <property type="component" value="Unassembled WGS sequence"/>
</dbReference>
<name>A0A173T534_9FIRM</name>
<organism evidence="1 2">
    <name type="scientific">Turicibacter sanguinis</name>
    <dbReference type="NCBI Taxonomy" id="154288"/>
    <lineage>
        <taxon>Bacteria</taxon>
        <taxon>Bacillati</taxon>
        <taxon>Bacillota</taxon>
        <taxon>Erysipelotrichia</taxon>
        <taxon>Erysipelotrichales</taxon>
        <taxon>Turicibacteraceae</taxon>
        <taxon>Turicibacter</taxon>
    </lineage>
</organism>
<dbReference type="CDD" id="cd01392">
    <property type="entry name" value="HTH_LacI"/>
    <property type="match status" value="1"/>
</dbReference>
<dbReference type="Gene3D" id="1.10.260.40">
    <property type="entry name" value="lambda repressor-like DNA-binding domains"/>
    <property type="match status" value="1"/>
</dbReference>
<evidence type="ECO:0000313" key="2">
    <source>
        <dbReference type="Proteomes" id="UP000487649"/>
    </source>
</evidence>
<dbReference type="Pfam" id="PF00356">
    <property type="entry name" value="LacI"/>
    <property type="match status" value="1"/>
</dbReference>
<dbReference type="AlphaFoldDB" id="A0A173T534"/>
<dbReference type="Pfam" id="PF13377">
    <property type="entry name" value="Peripla_BP_3"/>
    <property type="match status" value="1"/>
</dbReference>
<dbReference type="InterPro" id="IPR010982">
    <property type="entry name" value="Lambda_DNA-bd_dom_sf"/>
</dbReference>
<dbReference type="GO" id="GO:0003700">
    <property type="term" value="F:DNA-binding transcription factor activity"/>
    <property type="evidence" value="ECO:0007669"/>
    <property type="project" value="TreeGrafter"/>
</dbReference>